<dbReference type="GO" id="GO:0005886">
    <property type="term" value="C:plasma membrane"/>
    <property type="evidence" value="ECO:0007669"/>
    <property type="project" value="UniProtKB-SubCell"/>
</dbReference>
<keyword evidence="2 7" id="KW-0813">Transport</keyword>
<feature type="transmembrane region" description="Helical" evidence="7">
    <location>
        <begin position="65"/>
        <end position="87"/>
    </location>
</feature>
<reference evidence="9 10" key="1">
    <citation type="submission" date="2019-12" db="EMBL/GenBank/DDBJ databases">
        <title>Full genome sequence of a Bacillus safensis strain isolated from commercially available natto in Indonesia.</title>
        <authorList>
            <person name="Yoshida M."/>
            <person name="Uomi M."/>
            <person name="Waturangi D."/>
            <person name="Ekaputri J.J."/>
            <person name="Setiamarga D.H.E."/>
        </authorList>
    </citation>
    <scope>NUCLEOTIDE SEQUENCE [LARGE SCALE GENOMIC DNA]</scope>
    <source>
        <strain evidence="9 10">IDN1</strain>
    </source>
</reference>
<evidence type="ECO:0000313" key="10">
    <source>
        <dbReference type="Proteomes" id="UP000464658"/>
    </source>
</evidence>
<accession>A0A5S9MB58</accession>
<sequence length="147" mass="16590">MIITFSSAVLLIIFGSLAAYPLARRNTKLNKAVYVLFIAIMVIPPLTALVPLYKMVVQIGMMNTYQIAILNNVAAFLPLTIFLYAGFIRSTIPKELEEAARIDGAGTLRVFFTVVFRAFEAHYGFCINHCLRVYLERLSICYLLFAR</sequence>
<comment type="subcellular location">
    <subcellularLocation>
        <location evidence="1 7">Cell membrane</location>
        <topology evidence="1 7">Multi-pass membrane protein</topology>
    </subcellularLocation>
</comment>
<feature type="domain" description="ABC transmembrane type-1" evidence="8">
    <location>
        <begin position="1"/>
        <end position="147"/>
    </location>
</feature>
<name>A0A5S9MB58_BACIA</name>
<comment type="similarity">
    <text evidence="7">Belongs to the binding-protein-dependent transport system permease family.</text>
</comment>
<dbReference type="EMBL" id="AP021906">
    <property type="protein sequence ID" value="BBP89832.1"/>
    <property type="molecule type" value="Genomic_DNA"/>
</dbReference>
<evidence type="ECO:0000256" key="1">
    <source>
        <dbReference type="ARBA" id="ARBA00004651"/>
    </source>
</evidence>
<keyword evidence="6 7" id="KW-0472">Membrane</keyword>
<evidence type="ECO:0000256" key="2">
    <source>
        <dbReference type="ARBA" id="ARBA00022448"/>
    </source>
</evidence>
<dbReference type="Gene3D" id="1.10.3720.10">
    <property type="entry name" value="MetI-like"/>
    <property type="match status" value="1"/>
</dbReference>
<evidence type="ECO:0000259" key="8">
    <source>
        <dbReference type="PROSITE" id="PS50928"/>
    </source>
</evidence>
<organism evidence="9 10">
    <name type="scientific">Bacillus safensis</name>
    <dbReference type="NCBI Taxonomy" id="561879"/>
    <lineage>
        <taxon>Bacteria</taxon>
        <taxon>Bacillati</taxon>
        <taxon>Bacillota</taxon>
        <taxon>Bacilli</taxon>
        <taxon>Bacillales</taxon>
        <taxon>Bacillaceae</taxon>
        <taxon>Bacillus</taxon>
    </lineage>
</organism>
<gene>
    <name evidence="9" type="ORF">BsIDN1_34500</name>
</gene>
<dbReference type="InterPro" id="IPR000515">
    <property type="entry name" value="MetI-like"/>
</dbReference>
<proteinExistence type="inferred from homology"/>
<keyword evidence="3" id="KW-1003">Cell membrane</keyword>
<dbReference type="PANTHER" id="PTHR43744">
    <property type="entry name" value="ABC TRANSPORTER PERMEASE PROTEIN MG189-RELATED-RELATED"/>
    <property type="match status" value="1"/>
</dbReference>
<evidence type="ECO:0000256" key="7">
    <source>
        <dbReference type="RuleBase" id="RU363032"/>
    </source>
</evidence>
<evidence type="ECO:0000256" key="6">
    <source>
        <dbReference type="ARBA" id="ARBA00023136"/>
    </source>
</evidence>
<dbReference type="InterPro" id="IPR035906">
    <property type="entry name" value="MetI-like_sf"/>
</dbReference>
<evidence type="ECO:0000256" key="4">
    <source>
        <dbReference type="ARBA" id="ARBA00022692"/>
    </source>
</evidence>
<dbReference type="CDD" id="cd06261">
    <property type="entry name" value="TM_PBP2"/>
    <property type="match status" value="1"/>
</dbReference>
<evidence type="ECO:0000256" key="3">
    <source>
        <dbReference type="ARBA" id="ARBA00022475"/>
    </source>
</evidence>
<evidence type="ECO:0000256" key="5">
    <source>
        <dbReference type="ARBA" id="ARBA00022989"/>
    </source>
</evidence>
<dbReference type="PANTHER" id="PTHR43744:SF12">
    <property type="entry name" value="ABC TRANSPORTER PERMEASE PROTEIN MG189-RELATED"/>
    <property type="match status" value="1"/>
</dbReference>
<dbReference type="Proteomes" id="UP000464658">
    <property type="component" value="Chromosome"/>
</dbReference>
<dbReference type="AlphaFoldDB" id="A0A5S9MB58"/>
<keyword evidence="4 7" id="KW-0812">Transmembrane</keyword>
<dbReference type="Pfam" id="PF00528">
    <property type="entry name" value="BPD_transp_1"/>
    <property type="match status" value="1"/>
</dbReference>
<protein>
    <recommendedName>
        <fullName evidence="8">ABC transmembrane type-1 domain-containing protein</fullName>
    </recommendedName>
</protein>
<dbReference type="GO" id="GO:0055085">
    <property type="term" value="P:transmembrane transport"/>
    <property type="evidence" value="ECO:0007669"/>
    <property type="project" value="InterPro"/>
</dbReference>
<dbReference type="SUPFAM" id="SSF161098">
    <property type="entry name" value="MetI-like"/>
    <property type="match status" value="1"/>
</dbReference>
<feature type="transmembrane region" description="Helical" evidence="7">
    <location>
        <begin position="34"/>
        <end position="53"/>
    </location>
</feature>
<keyword evidence="5 7" id="KW-1133">Transmembrane helix</keyword>
<dbReference type="PROSITE" id="PS50928">
    <property type="entry name" value="ABC_TM1"/>
    <property type="match status" value="1"/>
</dbReference>
<evidence type="ECO:0000313" key="9">
    <source>
        <dbReference type="EMBL" id="BBP89832.1"/>
    </source>
</evidence>